<evidence type="ECO:0000313" key="3">
    <source>
        <dbReference type="Proteomes" id="UP000671960"/>
    </source>
</evidence>
<name>A0ABX7UT04_9GAMM</name>
<keyword evidence="3" id="KW-1185">Reference proteome</keyword>
<dbReference type="EMBL" id="CP050854">
    <property type="protein sequence ID" value="QTF08724.1"/>
    <property type="molecule type" value="Genomic_DNA"/>
</dbReference>
<organism evidence="2 3">
    <name type="scientific">Brenneria izadpanahii</name>
    <dbReference type="NCBI Taxonomy" id="2722756"/>
    <lineage>
        <taxon>Bacteria</taxon>
        <taxon>Pseudomonadati</taxon>
        <taxon>Pseudomonadota</taxon>
        <taxon>Gammaproteobacteria</taxon>
        <taxon>Enterobacterales</taxon>
        <taxon>Pectobacteriaceae</taxon>
        <taxon>Brenneria</taxon>
    </lineage>
</organism>
<keyword evidence="1" id="KW-0732">Signal</keyword>
<feature type="signal peptide" evidence="1">
    <location>
        <begin position="1"/>
        <end position="22"/>
    </location>
</feature>
<accession>A0ABX7UT04</accession>
<proteinExistence type="predicted"/>
<dbReference type="Proteomes" id="UP000671960">
    <property type="component" value="Chromosome"/>
</dbReference>
<gene>
    <name evidence="2" type="ORF">HC231_13045</name>
</gene>
<feature type="chain" id="PRO_5047113234" evidence="1">
    <location>
        <begin position="23"/>
        <end position="110"/>
    </location>
</feature>
<sequence length="110" mass="11586">MKIVRQATLCGTLMLTAGIVLAAETPAFRQNNAPASCVEAEVNGYRALPLDCYQQLMTPPASAAKQGAIGKPASSDISARQPNHIGLFSASALRNRMGNTLGTSVYPQRP</sequence>
<evidence type="ECO:0000313" key="2">
    <source>
        <dbReference type="EMBL" id="QTF08724.1"/>
    </source>
</evidence>
<protein>
    <submittedName>
        <fullName evidence="2">Uncharacterized protein</fullName>
    </submittedName>
</protein>
<evidence type="ECO:0000256" key="1">
    <source>
        <dbReference type="SAM" id="SignalP"/>
    </source>
</evidence>
<reference evidence="2 3" key="1">
    <citation type="submission" date="2020-03" db="EMBL/GenBank/DDBJ databases">
        <authorList>
            <person name="Bakhshi Ganjeh M."/>
        </authorList>
    </citation>
    <scope>NUCLEOTIDE SEQUENCE [LARGE SCALE GENOMIC DNA]</scope>
    <source>
        <strain evidence="3">Iran 50</strain>
    </source>
</reference>
<dbReference type="RefSeq" id="WP_208227063.1">
    <property type="nucleotide sequence ID" value="NZ_CP050854.1"/>
</dbReference>